<evidence type="ECO:0000313" key="3">
    <source>
        <dbReference type="Proteomes" id="UP001476798"/>
    </source>
</evidence>
<evidence type="ECO:0000256" key="1">
    <source>
        <dbReference type="SAM" id="MobiDB-lite"/>
    </source>
</evidence>
<dbReference type="EMBL" id="JAHRIO010084252">
    <property type="protein sequence ID" value="MEQ2186512.1"/>
    <property type="molecule type" value="Genomic_DNA"/>
</dbReference>
<reference evidence="2 3" key="1">
    <citation type="submission" date="2021-06" db="EMBL/GenBank/DDBJ databases">
        <authorList>
            <person name="Palmer J.M."/>
        </authorList>
    </citation>
    <scope>NUCLEOTIDE SEQUENCE [LARGE SCALE GENOMIC DNA]</scope>
    <source>
        <strain evidence="2 3">GA_2019</strain>
        <tissue evidence="2">Muscle</tissue>
    </source>
</reference>
<keyword evidence="3" id="KW-1185">Reference proteome</keyword>
<organism evidence="2 3">
    <name type="scientific">Goodea atripinnis</name>
    <dbReference type="NCBI Taxonomy" id="208336"/>
    <lineage>
        <taxon>Eukaryota</taxon>
        <taxon>Metazoa</taxon>
        <taxon>Chordata</taxon>
        <taxon>Craniata</taxon>
        <taxon>Vertebrata</taxon>
        <taxon>Euteleostomi</taxon>
        <taxon>Actinopterygii</taxon>
        <taxon>Neopterygii</taxon>
        <taxon>Teleostei</taxon>
        <taxon>Neoteleostei</taxon>
        <taxon>Acanthomorphata</taxon>
        <taxon>Ovalentaria</taxon>
        <taxon>Atherinomorphae</taxon>
        <taxon>Cyprinodontiformes</taxon>
        <taxon>Goodeidae</taxon>
        <taxon>Goodea</taxon>
    </lineage>
</organism>
<gene>
    <name evidence="2" type="ORF">GOODEAATRI_029302</name>
</gene>
<evidence type="ECO:0000313" key="2">
    <source>
        <dbReference type="EMBL" id="MEQ2186512.1"/>
    </source>
</evidence>
<proteinExistence type="predicted"/>
<protein>
    <submittedName>
        <fullName evidence="2">Uncharacterized protein</fullName>
    </submittedName>
</protein>
<accession>A0ABV0PSM3</accession>
<feature type="region of interest" description="Disordered" evidence="1">
    <location>
        <begin position="91"/>
        <end position="114"/>
    </location>
</feature>
<name>A0ABV0PSM3_9TELE</name>
<comment type="caution">
    <text evidence="2">The sequence shown here is derived from an EMBL/GenBank/DDBJ whole genome shotgun (WGS) entry which is preliminary data.</text>
</comment>
<dbReference type="Proteomes" id="UP001476798">
    <property type="component" value="Unassembled WGS sequence"/>
</dbReference>
<feature type="compositionally biased region" description="Basic residues" evidence="1">
    <location>
        <begin position="105"/>
        <end position="114"/>
    </location>
</feature>
<sequence>MKCSLFKSNDYIVKGSIESVPACLKFISAATSRSCKLSTFWKPSPTLEDHTPPDKLNPGSSFCSSYLCQTPYSLLTDSFSQTGCPCQPARSPTLHGLSDLDSRCKPSRNKAPHQ</sequence>